<evidence type="ECO:0000256" key="2">
    <source>
        <dbReference type="ARBA" id="ARBA00011901"/>
    </source>
</evidence>
<dbReference type="NCBIfam" id="NF038080">
    <property type="entry name" value="PG_bind_siph"/>
    <property type="match status" value="1"/>
</dbReference>
<dbReference type="InterPro" id="IPR002502">
    <property type="entry name" value="Amidase_domain"/>
</dbReference>
<gene>
    <name evidence="6" type="ORF">FQU76_28355</name>
</gene>
<keyword evidence="3" id="KW-0378">Hydrolase</keyword>
<dbReference type="Proteomes" id="UP000320580">
    <property type="component" value="Chromosome"/>
</dbReference>
<dbReference type="InterPro" id="IPR036505">
    <property type="entry name" value="Amidase/PGRP_sf"/>
</dbReference>
<sequence length="258" mass="27718">MAKFTGAEWRPIPINHTPGGQDSVRGVVIHIMAGTLVGTDSWFRNPKARASSHFGTGKGGKCYQWVSTADRAWAQGNGNRDWLSIENEGKGGDALTSEQIDRCAEILAWAHKRYGVPLAVATSPTGRGLGYHAMGGKAWGSHPACPGVRIIAQLPEILRRAAALVGDKPKPKPPVGKYAAFPGAAFFRSSPRSPLVTAMGRRLVAEGCGRYASGPGPQWTESDRKSYAAWQRKRGYSGADADGWPGKTTWDALRVPRV</sequence>
<evidence type="ECO:0000256" key="3">
    <source>
        <dbReference type="ARBA" id="ARBA00022801"/>
    </source>
</evidence>
<evidence type="ECO:0000313" key="7">
    <source>
        <dbReference type="Proteomes" id="UP000320580"/>
    </source>
</evidence>
<dbReference type="GO" id="GO:0009253">
    <property type="term" value="P:peptidoglycan catabolic process"/>
    <property type="evidence" value="ECO:0007669"/>
    <property type="project" value="InterPro"/>
</dbReference>
<dbReference type="AlphaFoldDB" id="A0A5B8JPL8"/>
<evidence type="ECO:0000259" key="5">
    <source>
        <dbReference type="SMART" id="SM00644"/>
    </source>
</evidence>
<dbReference type="SMART" id="SM00644">
    <property type="entry name" value="Ami_2"/>
    <property type="match status" value="1"/>
</dbReference>
<dbReference type="SUPFAM" id="SSF55846">
    <property type="entry name" value="N-acetylmuramoyl-L-alanine amidase-like"/>
    <property type="match status" value="1"/>
</dbReference>
<dbReference type="GO" id="GO:0009254">
    <property type="term" value="P:peptidoglycan turnover"/>
    <property type="evidence" value="ECO:0007669"/>
    <property type="project" value="TreeGrafter"/>
</dbReference>
<dbReference type="GO" id="GO:0008745">
    <property type="term" value="F:N-acetylmuramoyl-L-alanine amidase activity"/>
    <property type="evidence" value="ECO:0007669"/>
    <property type="project" value="UniProtKB-EC"/>
</dbReference>
<dbReference type="EMBL" id="CP042266">
    <property type="protein sequence ID" value="QDY79800.1"/>
    <property type="molecule type" value="Genomic_DNA"/>
</dbReference>
<dbReference type="CDD" id="cd06583">
    <property type="entry name" value="PGRP"/>
    <property type="match status" value="1"/>
</dbReference>
<organism evidence="6 7">
    <name type="scientific">Streptomyces qinzhouensis</name>
    <dbReference type="NCBI Taxonomy" id="2599401"/>
    <lineage>
        <taxon>Bacteria</taxon>
        <taxon>Bacillati</taxon>
        <taxon>Actinomycetota</taxon>
        <taxon>Actinomycetes</taxon>
        <taxon>Kitasatosporales</taxon>
        <taxon>Streptomycetaceae</taxon>
        <taxon>Streptomyces</taxon>
    </lineage>
</organism>
<dbReference type="InterPro" id="IPR047763">
    <property type="entry name" value="PG_bind_dom_phiBT1-type"/>
</dbReference>
<dbReference type="Gene3D" id="3.40.80.10">
    <property type="entry name" value="Peptidoglycan recognition protein-like"/>
    <property type="match status" value="1"/>
</dbReference>
<dbReference type="PANTHER" id="PTHR30417:SF1">
    <property type="entry name" value="N-ACETYLMURAMOYL-L-ALANINE AMIDASE AMID"/>
    <property type="match status" value="1"/>
</dbReference>
<accession>A0A5B8JPL8</accession>
<reference evidence="6 7" key="1">
    <citation type="submission" date="2019-07" db="EMBL/GenBank/DDBJ databases">
        <authorList>
            <person name="Zhu P."/>
        </authorList>
    </citation>
    <scope>NUCLEOTIDE SEQUENCE [LARGE SCALE GENOMIC DNA]</scope>
    <source>
        <strain evidence="6 7">SSL-25</strain>
    </source>
</reference>
<keyword evidence="4" id="KW-0961">Cell wall biogenesis/degradation</keyword>
<comment type="catalytic activity">
    <reaction evidence="1">
        <text>Hydrolyzes the link between N-acetylmuramoyl residues and L-amino acid residues in certain cell-wall glycopeptides.</text>
        <dbReference type="EC" id="3.5.1.28"/>
    </reaction>
</comment>
<protein>
    <recommendedName>
        <fullName evidence="2">N-acetylmuramoyl-L-alanine amidase</fullName>
        <ecNumber evidence="2">3.5.1.28</ecNumber>
    </recommendedName>
</protein>
<proteinExistence type="predicted"/>
<dbReference type="Pfam" id="PF01510">
    <property type="entry name" value="Amidase_2"/>
    <property type="match status" value="1"/>
</dbReference>
<name>A0A5B8JPL8_9ACTN</name>
<evidence type="ECO:0000256" key="1">
    <source>
        <dbReference type="ARBA" id="ARBA00001561"/>
    </source>
</evidence>
<evidence type="ECO:0000256" key="4">
    <source>
        <dbReference type="ARBA" id="ARBA00023316"/>
    </source>
</evidence>
<dbReference type="KEGG" id="sqz:FQU76_28355"/>
<dbReference type="EC" id="3.5.1.28" evidence="2"/>
<dbReference type="InterPro" id="IPR051206">
    <property type="entry name" value="NAMLAA_amidase_2"/>
</dbReference>
<dbReference type="RefSeq" id="WP_146483083.1">
    <property type="nucleotide sequence ID" value="NZ_CP042266.1"/>
</dbReference>
<dbReference type="GO" id="GO:0071555">
    <property type="term" value="P:cell wall organization"/>
    <property type="evidence" value="ECO:0007669"/>
    <property type="project" value="UniProtKB-KW"/>
</dbReference>
<keyword evidence="7" id="KW-1185">Reference proteome</keyword>
<feature type="domain" description="N-acetylmuramoyl-L-alanine amidase" evidence="5">
    <location>
        <begin position="14"/>
        <end position="147"/>
    </location>
</feature>
<dbReference type="OrthoDB" id="66275at2"/>
<dbReference type="PANTHER" id="PTHR30417">
    <property type="entry name" value="N-ACETYLMURAMOYL-L-ALANINE AMIDASE AMID"/>
    <property type="match status" value="1"/>
</dbReference>
<evidence type="ECO:0000313" key="6">
    <source>
        <dbReference type="EMBL" id="QDY79800.1"/>
    </source>
</evidence>